<keyword evidence="2" id="KW-1185">Reference proteome</keyword>
<name>A0ABW0H872_9HYPH</name>
<dbReference type="Proteomes" id="UP001596104">
    <property type="component" value="Unassembled WGS sequence"/>
</dbReference>
<evidence type="ECO:0000313" key="2">
    <source>
        <dbReference type="Proteomes" id="UP001596104"/>
    </source>
</evidence>
<sequence>MSARRPELAELDFANFARQFDRCLRQDKVIAFSRWRDIVEAVPPGLQDFFWRVVEAHLSPAAETRLRGLRDWRDFHGEILDTRFRRPSADRPQFRTPKQAFDSYSAIFWRFGSTDARFDQRFGRLVLLALRKESSTIANRGKGSYDDLVVVMRRTGRFRELTTFPICTEPGAQYSQRASGGDARYKGVAFKKADGVDINKDGIKDAGRLTEGTYQYFEKKGGFLGDRAFQVKTTQVAERDTDGDGRFTQDDKSRIDPSGAGTSMYIHRGGADNVLEPNTWSAGCQTIPKNRYPTFLKAVGTPNAFYYVLVNAAS</sequence>
<comment type="caution">
    <text evidence="1">The sequence shown here is derived from an EMBL/GenBank/DDBJ whole genome shotgun (WGS) entry which is preliminary data.</text>
</comment>
<organism evidence="1 2">
    <name type="scientific">Bosea vestrisii</name>
    <dbReference type="NCBI Taxonomy" id="151416"/>
    <lineage>
        <taxon>Bacteria</taxon>
        <taxon>Pseudomonadati</taxon>
        <taxon>Pseudomonadota</taxon>
        <taxon>Alphaproteobacteria</taxon>
        <taxon>Hyphomicrobiales</taxon>
        <taxon>Boseaceae</taxon>
        <taxon>Bosea</taxon>
    </lineage>
</organism>
<accession>A0ABW0H872</accession>
<dbReference type="RefSeq" id="WP_377007714.1">
    <property type="nucleotide sequence ID" value="NZ_JBHSLV010000016.1"/>
</dbReference>
<protein>
    <submittedName>
        <fullName evidence="1">Uncharacterized protein</fullName>
    </submittedName>
</protein>
<proteinExistence type="predicted"/>
<gene>
    <name evidence="1" type="ORF">ACFPPC_09480</name>
</gene>
<evidence type="ECO:0000313" key="1">
    <source>
        <dbReference type="EMBL" id="MFC5392862.1"/>
    </source>
</evidence>
<reference evidence="2" key="1">
    <citation type="journal article" date="2019" name="Int. J. Syst. Evol. Microbiol.">
        <title>The Global Catalogue of Microorganisms (GCM) 10K type strain sequencing project: providing services to taxonomists for standard genome sequencing and annotation.</title>
        <authorList>
            <consortium name="The Broad Institute Genomics Platform"/>
            <consortium name="The Broad Institute Genome Sequencing Center for Infectious Disease"/>
            <person name="Wu L."/>
            <person name="Ma J."/>
        </authorList>
    </citation>
    <scope>NUCLEOTIDE SEQUENCE [LARGE SCALE GENOMIC DNA]</scope>
    <source>
        <strain evidence="2">CGMCC 1.16326</strain>
    </source>
</reference>
<dbReference type="EMBL" id="JBHSLV010000016">
    <property type="protein sequence ID" value="MFC5392862.1"/>
    <property type="molecule type" value="Genomic_DNA"/>
</dbReference>